<reference evidence="4 5" key="1">
    <citation type="submission" date="2018-07" db="EMBL/GenBank/DDBJ databases">
        <title>Comparative genomes isolates from brazilian mangrove.</title>
        <authorList>
            <person name="De Araujo J.E."/>
            <person name="Taketani R.G."/>
            <person name="Silva M.C.P."/>
            <person name="Lourenco M.V."/>
            <person name="Oliveira V.M."/>
            <person name="Andreote F.D."/>
        </authorList>
    </citation>
    <scope>NUCLEOTIDE SEQUENCE [LARGE SCALE GENOMIC DNA]</scope>
    <source>
        <strain evidence="4 5">HEX PRIS-MGV</strain>
    </source>
</reference>
<dbReference type="GO" id="GO:0016791">
    <property type="term" value="F:phosphatase activity"/>
    <property type="evidence" value="ECO:0007669"/>
    <property type="project" value="TreeGrafter"/>
</dbReference>
<dbReference type="InterPro" id="IPR036457">
    <property type="entry name" value="PPM-type-like_dom_sf"/>
</dbReference>
<feature type="transmembrane region" description="Helical" evidence="2">
    <location>
        <begin position="50"/>
        <end position="71"/>
    </location>
</feature>
<dbReference type="InterPro" id="IPR003660">
    <property type="entry name" value="HAMP_dom"/>
</dbReference>
<dbReference type="Pfam" id="PF00672">
    <property type="entry name" value="HAMP"/>
    <property type="match status" value="1"/>
</dbReference>
<dbReference type="SUPFAM" id="SSF81606">
    <property type="entry name" value="PP2C-like"/>
    <property type="match status" value="1"/>
</dbReference>
<keyword evidence="2" id="KW-0472">Membrane</keyword>
<dbReference type="SUPFAM" id="SSF158472">
    <property type="entry name" value="HAMP domain-like"/>
    <property type="match status" value="1"/>
</dbReference>
<keyword evidence="1" id="KW-0378">Hydrolase</keyword>
<keyword evidence="2" id="KW-0812">Transmembrane</keyword>
<evidence type="ECO:0000256" key="1">
    <source>
        <dbReference type="ARBA" id="ARBA00022801"/>
    </source>
</evidence>
<dbReference type="Gene3D" id="3.60.40.10">
    <property type="entry name" value="PPM-type phosphatase domain"/>
    <property type="match status" value="1"/>
</dbReference>
<gene>
    <name evidence="4" type="ORF">DTL42_17775</name>
</gene>
<dbReference type="EMBL" id="QPEX01000034">
    <property type="protein sequence ID" value="RCS44763.1"/>
    <property type="molecule type" value="Genomic_DNA"/>
</dbReference>
<comment type="caution">
    <text evidence="4">The sequence shown here is derived from an EMBL/GenBank/DDBJ whole genome shotgun (WGS) entry which is preliminary data.</text>
</comment>
<dbReference type="GO" id="GO:0016020">
    <property type="term" value="C:membrane"/>
    <property type="evidence" value="ECO:0007669"/>
    <property type="project" value="InterPro"/>
</dbReference>
<keyword evidence="2" id="KW-1133">Transmembrane helix</keyword>
<evidence type="ECO:0000313" key="5">
    <source>
        <dbReference type="Proteomes" id="UP000253562"/>
    </source>
</evidence>
<name>A0A368KNG7_9BACT</name>
<dbReference type="Proteomes" id="UP000253562">
    <property type="component" value="Unassembled WGS sequence"/>
</dbReference>
<dbReference type="PANTHER" id="PTHR43156:SF2">
    <property type="entry name" value="STAGE II SPORULATION PROTEIN E"/>
    <property type="match status" value="1"/>
</dbReference>
<dbReference type="SMART" id="SM00331">
    <property type="entry name" value="PP2C_SIG"/>
    <property type="match status" value="1"/>
</dbReference>
<dbReference type="InterPro" id="IPR001932">
    <property type="entry name" value="PPM-type_phosphatase-like_dom"/>
</dbReference>
<dbReference type="Gene3D" id="3.30.450.20">
    <property type="entry name" value="PAS domain"/>
    <property type="match status" value="1"/>
</dbReference>
<dbReference type="PANTHER" id="PTHR43156">
    <property type="entry name" value="STAGE II SPORULATION PROTEIN E-RELATED"/>
    <property type="match status" value="1"/>
</dbReference>
<dbReference type="CDD" id="cd06225">
    <property type="entry name" value="HAMP"/>
    <property type="match status" value="1"/>
</dbReference>
<feature type="domain" description="HAMP" evidence="3">
    <location>
        <begin position="398"/>
        <end position="450"/>
    </location>
</feature>
<dbReference type="GO" id="GO:0007165">
    <property type="term" value="P:signal transduction"/>
    <property type="evidence" value="ECO:0007669"/>
    <property type="project" value="InterPro"/>
</dbReference>
<dbReference type="SMART" id="SM00304">
    <property type="entry name" value="HAMP"/>
    <property type="match status" value="1"/>
</dbReference>
<dbReference type="PROSITE" id="PS50885">
    <property type="entry name" value="HAMP"/>
    <property type="match status" value="1"/>
</dbReference>
<protein>
    <submittedName>
        <fullName evidence="4">HAMP domain-containing protein</fullName>
    </submittedName>
</protein>
<dbReference type="Pfam" id="PF07228">
    <property type="entry name" value="SpoIIE"/>
    <property type="match status" value="1"/>
</dbReference>
<sequence>MKEFAWPIALIAAKFACFAAAFGLSSGCLFRHSFDSARSVLMLTRIPIKVLAPLLFGVPVLAIGLWLSFAWNHQAQRAITQLADQDIEQIHQATATRIADLLSVPVRVSRLNQYLITSSKLPPDNLAAWRPTLVRESQAFDVLSAISWGSADGRTAWISRYADGSIYWALKEDPTQPLMNQWKLDLNGDVVAGSRSSFDFQLSSRPWFLVPSEARQATWSEPYLWVGGDDEKGKTLGISYGIPLFDGKQLLGVIDADFSLNDLSSYLSKLKFGKTGMAILISPDHKLLAASNDTPIVQADGQRVFAADSTDPLVATVGKYLQSNKFVNDANTHANVDGTNYYFHASGVGEELGLRWTLVTIVPEEDFIGDIQSEFARSWSTSLVAVVLAIALGFIAASWLVEPLTRIVSSVRRIGQGDLDTRIEMQHAPEYTQLATAINAMAEGLQDRMRMQKSLSLAMEVQRNLLPAESPSFNGLDIAGHSTYCDDTGGDYFDFLDVSGCDQDTAVIVIGDVMGHGVAAALLMATARGILRSRCAVPGSLADFLQHLNDMLVVDTQGERFMTMLLVNLSAKKDTLRWASAGHGPPIIYTPEDDSFAECDGGGLPLGLVAGETYSEYWQPGIKAGTILLATTDGLEETMNEQGHQYGKQRLQQLLRDHASQSAEEISQAIRQSLASFRGANSQDDDLTFVVAKVL</sequence>
<proteinExistence type="predicted"/>
<evidence type="ECO:0000256" key="2">
    <source>
        <dbReference type="SAM" id="Phobius"/>
    </source>
</evidence>
<dbReference type="CDD" id="cd12913">
    <property type="entry name" value="PDC1_MCP_like"/>
    <property type="match status" value="1"/>
</dbReference>
<evidence type="ECO:0000259" key="3">
    <source>
        <dbReference type="PROSITE" id="PS50885"/>
    </source>
</evidence>
<dbReference type="Pfam" id="PF22673">
    <property type="entry name" value="MCP-like_PDC_1"/>
    <property type="match status" value="1"/>
</dbReference>
<dbReference type="InterPro" id="IPR052016">
    <property type="entry name" value="Bact_Sigma-Reg"/>
</dbReference>
<dbReference type="PROSITE" id="PS51257">
    <property type="entry name" value="PROKAR_LIPOPROTEIN"/>
    <property type="match status" value="1"/>
</dbReference>
<dbReference type="AlphaFoldDB" id="A0A368KNG7"/>
<organism evidence="4 5">
    <name type="scientific">Bremerella cremea</name>
    <dbReference type="NCBI Taxonomy" id="1031537"/>
    <lineage>
        <taxon>Bacteria</taxon>
        <taxon>Pseudomonadati</taxon>
        <taxon>Planctomycetota</taxon>
        <taxon>Planctomycetia</taxon>
        <taxon>Pirellulales</taxon>
        <taxon>Pirellulaceae</taxon>
        <taxon>Bremerella</taxon>
    </lineage>
</organism>
<feature type="transmembrane region" description="Helical" evidence="2">
    <location>
        <begin position="6"/>
        <end position="30"/>
    </location>
</feature>
<evidence type="ECO:0000313" key="4">
    <source>
        <dbReference type="EMBL" id="RCS44763.1"/>
    </source>
</evidence>
<dbReference type="Gene3D" id="6.10.340.10">
    <property type="match status" value="1"/>
</dbReference>
<accession>A0A368KNG7</accession>